<evidence type="ECO:0000256" key="5">
    <source>
        <dbReference type="ARBA" id="ARBA00071670"/>
    </source>
</evidence>
<comment type="function">
    <text evidence="4">Plays a role in the regulation of glomerular permeability, acting probably as a linker between the plasma membrane and the cytoskeleton.</text>
</comment>
<comment type="subcellular location">
    <subcellularLocation>
        <location evidence="1">Membrane</location>
    </subcellularLocation>
</comment>
<gene>
    <name evidence="10" type="ORF">chiPu_0008198</name>
</gene>
<dbReference type="GO" id="GO:0009898">
    <property type="term" value="C:cytoplasmic side of plasma membrane"/>
    <property type="evidence" value="ECO:0007669"/>
    <property type="project" value="UniProtKB-ARBA"/>
</dbReference>
<keyword evidence="8" id="KW-0812">Transmembrane</keyword>
<dbReference type="STRING" id="137246.A0A401SH63"/>
<dbReference type="PRINTS" id="PR00721">
    <property type="entry name" value="STOMATIN"/>
</dbReference>
<accession>A0A401SH63</accession>
<dbReference type="InterPro" id="IPR001972">
    <property type="entry name" value="Stomatin_HflK_fam"/>
</dbReference>
<evidence type="ECO:0000256" key="8">
    <source>
        <dbReference type="SAM" id="Phobius"/>
    </source>
</evidence>
<dbReference type="FunFam" id="3.30.479.30:FF:000004">
    <property type="entry name" value="Putative membrane protease family, stomatin"/>
    <property type="match status" value="1"/>
</dbReference>
<evidence type="ECO:0000256" key="7">
    <source>
        <dbReference type="SAM" id="MobiDB-lite"/>
    </source>
</evidence>
<dbReference type="InterPro" id="IPR001107">
    <property type="entry name" value="Band_7"/>
</dbReference>
<evidence type="ECO:0000256" key="4">
    <source>
        <dbReference type="ARBA" id="ARBA00053394"/>
    </source>
</evidence>
<evidence type="ECO:0000259" key="9">
    <source>
        <dbReference type="SMART" id="SM00244"/>
    </source>
</evidence>
<keyword evidence="8" id="KW-1133">Transmembrane helix</keyword>
<dbReference type="AlphaFoldDB" id="A0A401SH63"/>
<evidence type="ECO:0000313" key="11">
    <source>
        <dbReference type="Proteomes" id="UP000287033"/>
    </source>
</evidence>
<sequence length="354" mass="39303">MQMRNTTKQDSKRKKERNERALSESSFSADGKVTSSTVVDVDNVVSSDESEEQIALIETEAREEGIKHRRPGVCECFLTFLTLLLVLVSFPVSIWFCVKIVQDYERAVIFRLGRLLSGRPKGPGLFFFMPCLDTYHTVDLRIKTLEIPFHEVISSDMVTAQVNAICYYRVENASLSLTTVRNTSVSVSLLVQTITKRSLACRKFNEILLERKSIGDEIKTALDAATCNWGIKVEHAEIKDIRLSTELQYSLAVEAEAHRQAKAKVIAAEAEKEASEALRIAADILSESSGAVQLRYLHTLSAQKTSPIILPLPLELLNGMTTVTQKSLVATAAAGARGLEQPQQQENKTDSPML</sequence>
<dbReference type="EMBL" id="BEZZ01000266">
    <property type="protein sequence ID" value="GCC29756.1"/>
    <property type="molecule type" value="Genomic_DNA"/>
</dbReference>
<organism evidence="10 11">
    <name type="scientific">Chiloscyllium punctatum</name>
    <name type="common">Brownbanded bambooshark</name>
    <name type="synonym">Hemiscyllium punctatum</name>
    <dbReference type="NCBI Taxonomy" id="137246"/>
    <lineage>
        <taxon>Eukaryota</taxon>
        <taxon>Metazoa</taxon>
        <taxon>Chordata</taxon>
        <taxon>Craniata</taxon>
        <taxon>Vertebrata</taxon>
        <taxon>Chondrichthyes</taxon>
        <taxon>Elasmobranchii</taxon>
        <taxon>Galeomorphii</taxon>
        <taxon>Galeoidea</taxon>
        <taxon>Orectolobiformes</taxon>
        <taxon>Hemiscylliidae</taxon>
        <taxon>Chiloscyllium</taxon>
    </lineage>
</organism>
<dbReference type="PANTHER" id="PTHR10264:SF127">
    <property type="entry name" value="PODOCIN"/>
    <property type="match status" value="1"/>
</dbReference>
<dbReference type="PANTHER" id="PTHR10264">
    <property type="entry name" value="BAND 7 PROTEIN-RELATED"/>
    <property type="match status" value="1"/>
</dbReference>
<keyword evidence="3 8" id="KW-0472">Membrane</keyword>
<evidence type="ECO:0000256" key="1">
    <source>
        <dbReference type="ARBA" id="ARBA00004370"/>
    </source>
</evidence>
<comment type="caution">
    <text evidence="10">The sequence shown here is derived from an EMBL/GenBank/DDBJ whole genome shotgun (WGS) entry which is preliminary data.</text>
</comment>
<feature type="transmembrane region" description="Helical" evidence="8">
    <location>
        <begin position="76"/>
        <end position="96"/>
    </location>
</feature>
<evidence type="ECO:0000256" key="2">
    <source>
        <dbReference type="ARBA" id="ARBA00008164"/>
    </source>
</evidence>
<dbReference type="Pfam" id="PF01145">
    <property type="entry name" value="Band_7"/>
    <property type="match status" value="1"/>
</dbReference>
<reference evidence="10 11" key="1">
    <citation type="journal article" date="2018" name="Nat. Ecol. Evol.">
        <title>Shark genomes provide insights into elasmobranch evolution and the origin of vertebrates.</title>
        <authorList>
            <person name="Hara Y"/>
            <person name="Yamaguchi K"/>
            <person name="Onimaru K"/>
            <person name="Kadota M"/>
            <person name="Koyanagi M"/>
            <person name="Keeley SD"/>
            <person name="Tatsumi K"/>
            <person name="Tanaka K"/>
            <person name="Motone F"/>
            <person name="Kageyama Y"/>
            <person name="Nozu R"/>
            <person name="Adachi N"/>
            <person name="Nishimura O"/>
            <person name="Nakagawa R"/>
            <person name="Tanegashima C"/>
            <person name="Kiyatake I"/>
            <person name="Matsumoto R"/>
            <person name="Murakumo K"/>
            <person name="Nishida K"/>
            <person name="Terakita A"/>
            <person name="Kuratani S"/>
            <person name="Sato K"/>
            <person name="Hyodo S Kuraku.S."/>
        </authorList>
    </citation>
    <scope>NUCLEOTIDE SEQUENCE [LARGE SCALE GENOMIC DNA]</scope>
</reference>
<dbReference type="InterPro" id="IPR043202">
    <property type="entry name" value="Band-7_stomatin-like"/>
</dbReference>
<dbReference type="OMA" id="VNAICYY"/>
<dbReference type="Gene3D" id="3.30.479.30">
    <property type="entry name" value="Band 7 domain"/>
    <property type="match status" value="1"/>
</dbReference>
<dbReference type="Proteomes" id="UP000287033">
    <property type="component" value="Unassembled WGS sequence"/>
</dbReference>
<proteinExistence type="inferred from homology"/>
<keyword evidence="11" id="KW-1185">Reference proteome</keyword>
<name>A0A401SH63_CHIPU</name>
<feature type="domain" description="Band 7" evidence="9">
    <location>
        <begin position="96"/>
        <end position="255"/>
    </location>
</feature>
<evidence type="ECO:0000256" key="6">
    <source>
        <dbReference type="SAM" id="Coils"/>
    </source>
</evidence>
<dbReference type="OrthoDB" id="2105077at2759"/>
<evidence type="ECO:0000313" key="10">
    <source>
        <dbReference type="EMBL" id="GCC29756.1"/>
    </source>
</evidence>
<dbReference type="InterPro" id="IPR036013">
    <property type="entry name" value="Band_7/SPFH_dom_sf"/>
</dbReference>
<keyword evidence="6" id="KW-0175">Coiled coil</keyword>
<protein>
    <recommendedName>
        <fullName evidence="5">Podocin</fullName>
    </recommendedName>
</protein>
<feature type="region of interest" description="Disordered" evidence="7">
    <location>
        <begin position="1"/>
        <end position="34"/>
    </location>
</feature>
<evidence type="ECO:0000256" key="3">
    <source>
        <dbReference type="ARBA" id="ARBA00023136"/>
    </source>
</evidence>
<dbReference type="SMART" id="SM00244">
    <property type="entry name" value="PHB"/>
    <property type="match status" value="1"/>
</dbReference>
<comment type="similarity">
    <text evidence="2">Belongs to the band 7/mec-2 family.</text>
</comment>
<dbReference type="SUPFAM" id="SSF117892">
    <property type="entry name" value="Band 7/SPFH domain"/>
    <property type="match status" value="1"/>
</dbReference>
<feature type="coiled-coil region" evidence="6">
    <location>
        <begin position="258"/>
        <end position="287"/>
    </location>
</feature>
<dbReference type="Gene3D" id="6.10.250.2090">
    <property type="match status" value="1"/>
</dbReference>